<protein>
    <submittedName>
        <fullName evidence="2">Uncharacterized protein</fullName>
    </submittedName>
</protein>
<dbReference type="EMBL" id="OIVN01000291">
    <property type="protein sequence ID" value="SPC77740.1"/>
    <property type="molecule type" value="Genomic_DNA"/>
</dbReference>
<dbReference type="AlphaFoldDB" id="A0A2N9EST6"/>
<feature type="region of interest" description="Disordered" evidence="1">
    <location>
        <begin position="127"/>
        <end position="147"/>
    </location>
</feature>
<evidence type="ECO:0000313" key="2">
    <source>
        <dbReference type="EMBL" id="SPC77740.1"/>
    </source>
</evidence>
<name>A0A2N9EST6_FAGSY</name>
<feature type="compositionally biased region" description="Basic and acidic residues" evidence="1">
    <location>
        <begin position="132"/>
        <end position="147"/>
    </location>
</feature>
<accession>A0A2N9EST6</accession>
<reference evidence="2" key="1">
    <citation type="submission" date="2018-02" db="EMBL/GenBank/DDBJ databases">
        <authorList>
            <person name="Cohen D.B."/>
            <person name="Kent A.D."/>
        </authorList>
    </citation>
    <scope>NUCLEOTIDE SEQUENCE</scope>
</reference>
<feature type="compositionally biased region" description="Polar residues" evidence="1">
    <location>
        <begin position="1"/>
        <end position="13"/>
    </location>
</feature>
<gene>
    <name evidence="2" type="ORF">FSB_LOCUS5622</name>
</gene>
<sequence length="147" mass="16430">MAVQTFLSDSESPVTKKPKLSHPKGKDSDGFEGLVSDGKKSVLDFDLNYPIVKPVKLGHGDIVDGVIVIDSDGDDAKEEKGNSLRGDKRKRYTREEKGKAKVFDDDDDDDRGWLTLGLESMLSLTDKRKRYTKGEKGKEKTKSGRRR</sequence>
<proteinExistence type="predicted"/>
<organism evidence="2">
    <name type="scientific">Fagus sylvatica</name>
    <name type="common">Beechnut</name>
    <dbReference type="NCBI Taxonomy" id="28930"/>
    <lineage>
        <taxon>Eukaryota</taxon>
        <taxon>Viridiplantae</taxon>
        <taxon>Streptophyta</taxon>
        <taxon>Embryophyta</taxon>
        <taxon>Tracheophyta</taxon>
        <taxon>Spermatophyta</taxon>
        <taxon>Magnoliopsida</taxon>
        <taxon>eudicotyledons</taxon>
        <taxon>Gunneridae</taxon>
        <taxon>Pentapetalae</taxon>
        <taxon>rosids</taxon>
        <taxon>fabids</taxon>
        <taxon>Fagales</taxon>
        <taxon>Fagaceae</taxon>
        <taxon>Fagus</taxon>
    </lineage>
</organism>
<feature type="region of interest" description="Disordered" evidence="1">
    <location>
        <begin position="1"/>
        <end position="33"/>
    </location>
</feature>
<evidence type="ECO:0000256" key="1">
    <source>
        <dbReference type="SAM" id="MobiDB-lite"/>
    </source>
</evidence>